<protein>
    <recommendedName>
        <fullName evidence="2">BHLH domain-containing protein</fullName>
    </recommendedName>
</protein>
<dbReference type="AlphaFoldDB" id="A0A6A6PF39"/>
<dbReference type="SMART" id="SM00353">
    <property type="entry name" value="HLH"/>
    <property type="match status" value="1"/>
</dbReference>
<dbReference type="Gene3D" id="4.10.280.10">
    <property type="entry name" value="Helix-loop-helix DNA-binding domain"/>
    <property type="match status" value="1"/>
</dbReference>
<dbReference type="Proteomes" id="UP000799767">
    <property type="component" value="Unassembled WGS sequence"/>
</dbReference>
<dbReference type="GeneID" id="54476771"/>
<feature type="compositionally biased region" description="Basic residues" evidence="1">
    <location>
        <begin position="184"/>
        <end position="193"/>
    </location>
</feature>
<evidence type="ECO:0000313" key="4">
    <source>
        <dbReference type="Proteomes" id="UP000799767"/>
    </source>
</evidence>
<reference evidence="3" key="1">
    <citation type="journal article" date="2020" name="Stud. Mycol.">
        <title>101 Dothideomycetes genomes: a test case for predicting lifestyles and emergence of pathogens.</title>
        <authorList>
            <person name="Haridas S."/>
            <person name="Albert R."/>
            <person name="Binder M."/>
            <person name="Bloem J."/>
            <person name="Labutti K."/>
            <person name="Salamov A."/>
            <person name="Andreopoulos B."/>
            <person name="Baker S."/>
            <person name="Barry K."/>
            <person name="Bills G."/>
            <person name="Bluhm B."/>
            <person name="Cannon C."/>
            <person name="Castanera R."/>
            <person name="Culley D."/>
            <person name="Daum C."/>
            <person name="Ezra D."/>
            <person name="Gonzalez J."/>
            <person name="Henrissat B."/>
            <person name="Kuo A."/>
            <person name="Liang C."/>
            <person name="Lipzen A."/>
            <person name="Lutzoni F."/>
            <person name="Magnuson J."/>
            <person name="Mondo S."/>
            <person name="Nolan M."/>
            <person name="Ohm R."/>
            <person name="Pangilinan J."/>
            <person name="Park H.-J."/>
            <person name="Ramirez L."/>
            <person name="Alfaro M."/>
            <person name="Sun H."/>
            <person name="Tritt A."/>
            <person name="Yoshinaga Y."/>
            <person name="Zwiers L.-H."/>
            <person name="Turgeon B."/>
            <person name="Goodwin S."/>
            <person name="Spatafora J."/>
            <person name="Crous P."/>
            <person name="Grigoriev I."/>
        </authorList>
    </citation>
    <scope>NUCLEOTIDE SEQUENCE</scope>
    <source>
        <strain evidence="3">CBS 113389</strain>
    </source>
</reference>
<dbReference type="OrthoDB" id="2133190at2759"/>
<evidence type="ECO:0000259" key="2">
    <source>
        <dbReference type="PROSITE" id="PS50888"/>
    </source>
</evidence>
<dbReference type="InterPro" id="IPR036638">
    <property type="entry name" value="HLH_DNA-bd_sf"/>
</dbReference>
<organism evidence="3 4">
    <name type="scientific">Neohortaea acidophila</name>
    <dbReference type="NCBI Taxonomy" id="245834"/>
    <lineage>
        <taxon>Eukaryota</taxon>
        <taxon>Fungi</taxon>
        <taxon>Dikarya</taxon>
        <taxon>Ascomycota</taxon>
        <taxon>Pezizomycotina</taxon>
        <taxon>Dothideomycetes</taxon>
        <taxon>Dothideomycetidae</taxon>
        <taxon>Mycosphaerellales</taxon>
        <taxon>Teratosphaeriaceae</taxon>
        <taxon>Neohortaea</taxon>
    </lineage>
</organism>
<gene>
    <name evidence="3" type="ORF">BDY17DRAFT_313896</name>
</gene>
<dbReference type="RefSeq" id="XP_033585169.1">
    <property type="nucleotide sequence ID" value="XM_033735769.1"/>
</dbReference>
<evidence type="ECO:0000256" key="1">
    <source>
        <dbReference type="SAM" id="MobiDB-lite"/>
    </source>
</evidence>
<dbReference type="EMBL" id="MU001643">
    <property type="protein sequence ID" value="KAF2478599.1"/>
    <property type="molecule type" value="Genomic_DNA"/>
</dbReference>
<dbReference type="PROSITE" id="PS50888">
    <property type="entry name" value="BHLH"/>
    <property type="match status" value="1"/>
</dbReference>
<name>A0A6A6PF39_9PEZI</name>
<dbReference type="Pfam" id="PF00010">
    <property type="entry name" value="HLH"/>
    <property type="match status" value="1"/>
</dbReference>
<feature type="region of interest" description="Disordered" evidence="1">
    <location>
        <begin position="112"/>
        <end position="151"/>
    </location>
</feature>
<dbReference type="SUPFAM" id="SSF47459">
    <property type="entry name" value="HLH, helix-loop-helix DNA-binding domain"/>
    <property type="match status" value="1"/>
</dbReference>
<dbReference type="InterPro" id="IPR052099">
    <property type="entry name" value="Regulatory_TF_Diverse"/>
</dbReference>
<proteinExistence type="predicted"/>
<dbReference type="GO" id="GO:0046983">
    <property type="term" value="F:protein dimerization activity"/>
    <property type="evidence" value="ECO:0007669"/>
    <property type="project" value="InterPro"/>
</dbReference>
<feature type="region of interest" description="Disordered" evidence="1">
    <location>
        <begin position="167"/>
        <end position="193"/>
    </location>
</feature>
<accession>A0A6A6PF39</accession>
<feature type="domain" description="BHLH" evidence="2">
    <location>
        <begin position="191"/>
        <end position="254"/>
    </location>
</feature>
<dbReference type="CDD" id="cd11395">
    <property type="entry name" value="bHLHzip_SREBP_like"/>
    <property type="match status" value="1"/>
</dbReference>
<keyword evidence="4" id="KW-1185">Reference proteome</keyword>
<dbReference type="PANTHER" id="PTHR47336:SF2">
    <property type="entry name" value="TRANSCRIPTION FACTOR HMS1-RELATED"/>
    <property type="match status" value="1"/>
</dbReference>
<sequence>MSTFVSSPYRRPDFAASTFHDEPSWRGDCMPPMAMLTHQWPETQPSHLNSLQHIDLRLFASEEQQFPDLSYSQYDAYSDPETVGTPSTSSYLNDMDSCFNPLPIPSDHLQLPNKSRRTMGPMASPQSSHGSISPTPSPTPMPMHAATPAPSTTTIYKVDSPAADMFICPSETSQDSGPAITKASKSRGNKRARIPHTAVERRYRENLNAHLDKLRQNVPALAAPSRHLSSASEGGVKPSKCEILNGAIDHISLLSRENAALRNELVALRQKVGEFDGWYPGEMR</sequence>
<evidence type="ECO:0000313" key="3">
    <source>
        <dbReference type="EMBL" id="KAF2478599.1"/>
    </source>
</evidence>
<dbReference type="InterPro" id="IPR011598">
    <property type="entry name" value="bHLH_dom"/>
</dbReference>
<feature type="compositionally biased region" description="Low complexity" evidence="1">
    <location>
        <begin position="142"/>
        <end position="151"/>
    </location>
</feature>
<dbReference type="PANTHER" id="PTHR47336">
    <property type="entry name" value="TRANSCRIPTION FACTOR HMS1-RELATED"/>
    <property type="match status" value="1"/>
</dbReference>